<dbReference type="PANTHER" id="PTHR37417:SF3">
    <property type="entry name" value="MYOSIN-CROSSREACTIVE PROTEIN"/>
    <property type="match status" value="1"/>
</dbReference>
<name>A0A0I9WMW0_9ENTE</name>
<organism evidence="2 3">
    <name type="scientific">Enterococcus cecorum</name>
    <dbReference type="NCBI Taxonomy" id="44008"/>
    <lineage>
        <taxon>Bacteria</taxon>
        <taxon>Bacillati</taxon>
        <taxon>Bacillota</taxon>
        <taxon>Bacilli</taxon>
        <taxon>Lactobacillales</taxon>
        <taxon>Enterococcaceae</taxon>
        <taxon>Enterococcus</taxon>
    </lineage>
</organism>
<dbReference type="AlphaFoldDB" id="A0A0I9WMW0"/>
<gene>
    <name evidence="2" type="ORF">B5E88_00440</name>
</gene>
<reference evidence="3" key="1">
    <citation type="submission" date="2017-04" db="EMBL/GenBank/DDBJ databases">
        <title>Function of individual gut microbiota members based on whole genome sequencing of pure cultures obtained from chicken caecum.</title>
        <authorList>
            <person name="Medvecky M."/>
            <person name="Cejkova D."/>
            <person name="Polansky O."/>
            <person name="Karasova D."/>
            <person name="Kubasova T."/>
            <person name="Cizek A."/>
            <person name="Rychlik I."/>
        </authorList>
    </citation>
    <scope>NUCLEOTIDE SEQUENCE [LARGE SCALE GENOMIC DNA]</scope>
    <source>
        <strain evidence="3">An144</strain>
    </source>
</reference>
<dbReference type="Proteomes" id="UP000196074">
    <property type="component" value="Unassembled WGS sequence"/>
</dbReference>
<feature type="signal peptide" evidence="1">
    <location>
        <begin position="1"/>
        <end position="20"/>
    </location>
</feature>
<evidence type="ECO:0000313" key="3">
    <source>
        <dbReference type="Proteomes" id="UP000196074"/>
    </source>
</evidence>
<accession>A0A0I9WMW0</accession>
<dbReference type="PANTHER" id="PTHR37417">
    <property type="entry name" value="67 KDA MYOSIN-CROSS-REACTIVE ANTIGEN FAMILY PROTEIN (AFU_ORTHOLOGUE AFUA_5G09970)"/>
    <property type="match status" value="1"/>
</dbReference>
<dbReference type="GO" id="GO:0071949">
    <property type="term" value="F:FAD binding"/>
    <property type="evidence" value="ECO:0007669"/>
    <property type="project" value="InterPro"/>
</dbReference>
<dbReference type="GO" id="GO:0050151">
    <property type="term" value="F:oleate hydratase activity"/>
    <property type="evidence" value="ECO:0007669"/>
    <property type="project" value="InterPro"/>
</dbReference>
<dbReference type="Pfam" id="PF06100">
    <property type="entry name" value="MCRA"/>
    <property type="match status" value="1"/>
</dbReference>
<dbReference type="EMBL" id="NFLC01000001">
    <property type="protein sequence ID" value="OUQ11838.1"/>
    <property type="molecule type" value="Genomic_DNA"/>
</dbReference>
<feature type="chain" id="PRO_5038784976" evidence="1">
    <location>
        <begin position="21"/>
        <end position="660"/>
    </location>
</feature>
<dbReference type="GO" id="GO:0006631">
    <property type="term" value="P:fatty acid metabolic process"/>
    <property type="evidence" value="ECO:0007669"/>
    <property type="project" value="InterPro"/>
</dbReference>
<dbReference type="SUPFAM" id="SSF51905">
    <property type="entry name" value="FAD/NAD(P)-binding domain"/>
    <property type="match status" value="1"/>
</dbReference>
<protein>
    <submittedName>
        <fullName evidence="2">Oleate hydratase</fullName>
    </submittedName>
</protein>
<comment type="caution">
    <text evidence="2">The sequence shown here is derived from an EMBL/GenBank/DDBJ whole genome shotgun (WGS) entry which is preliminary data.</text>
</comment>
<evidence type="ECO:0000313" key="2">
    <source>
        <dbReference type="EMBL" id="OUQ11838.1"/>
    </source>
</evidence>
<proteinExistence type="predicted"/>
<evidence type="ECO:0000256" key="1">
    <source>
        <dbReference type="SAM" id="SignalP"/>
    </source>
</evidence>
<dbReference type="InterPro" id="IPR010354">
    <property type="entry name" value="Oleate_hydratase"/>
</dbReference>
<dbReference type="NCBIfam" id="NF010584">
    <property type="entry name" value="PRK13977.1"/>
    <property type="match status" value="1"/>
</dbReference>
<dbReference type="InterPro" id="IPR036188">
    <property type="entry name" value="FAD/NAD-bd_sf"/>
</dbReference>
<keyword evidence="1" id="KW-0732">Signal</keyword>
<dbReference type="Gene3D" id="3.30.9.80">
    <property type="match status" value="1"/>
</dbReference>
<sequence>MSKKFKLGLTSALIAGSSVAAYQLAKKRQTNETKNADAKKAEAKRLAEYRNTERGLDGRNSKGIYYTSGNYEAFVTPEKPKGIEEKHAYLVGSGLASLAAACFLVRDAQMPGENIHILEAMDIAGGACDGILDSTRGYIMRGGREMENHFECLWDLFRSVPSLEKPGLSVLDEFYRLNKEDPNYSLCRATENRGQDAHTDGKFNLSQEGVMQIMKLFFTKDEDLYDKRIDEVFDDEVFNSNFWLYWRTMFAFENWHSALEMKLYFQRFIHHIAGLPDFSALKFTKYNQYESLILPMQKYLEDHGVTFQFNTKVTNVVFKFENGQKIASRIECLVNDEAQSIELTTNDYVFVTNGSCTESTIYGSQDQVPTGDAEIRESGCWQLWKNIAKQDPSFGHPEKFCSDISKTNWESATITLKDDRIIPYITNICKRDPRTGKVVTGGIVSCKDSSWLLSWTINRQGQFKDQPKDEVCVWVYSLFTDVKGDYIQKPMKECTGKEITEEWLYHLGVPIEMINELATNHAVCVPTMMPYITAFFMPRAKGDRPDVIPDGCVNFAFLGQFAQTPRDTIFTTEYSVRTAMEAVYGLFAIERGVPEVWGSVYDVRALLNSSVCLMDGKSPLDIELPFGLDALKKPVIKKVQGTILEDLFLKYGVLRKDMLE</sequence>
<dbReference type="Gene3D" id="3.50.50.60">
    <property type="entry name" value="FAD/NAD(P)-binding domain"/>
    <property type="match status" value="2"/>
</dbReference>